<dbReference type="InterPro" id="IPR013786">
    <property type="entry name" value="AcylCoA_DH/ox_N"/>
</dbReference>
<gene>
    <name evidence="18" type="ORF">EV147_3034</name>
</gene>
<dbReference type="Pfam" id="PF00441">
    <property type="entry name" value="Acyl-CoA_dh_1"/>
    <property type="match status" value="1"/>
</dbReference>
<dbReference type="RefSeq" id="WP_130392013.1">
    <property type="nucleotide sequence ID" value="NZ_SGXM01000003.1"/>
</dbReference>
<evidence type="ECO:0000313" key="18">
    <source>
        <dbReference type="EMBL" id="RZT38565.1"/>
    </source>
</evidence>
<dbReference type="AlphaFoldDB" id="A0A4Q7RXF2"/>
<dbReference type="SUPFAM" id="SSF56645">
    <property type="entry name" value="Acyl-CoA dehydrogenase NM domain-like"/>
    <property type="match status" value="1"/>
</dbReference>
<evidence type="ECO:0000256" key="6">
    <source>
        <dbReference type="ARBA" id="ARBA00023002"/>
    </source>
</evidence>
<dbReference type="InterPro" id="IPR009075">
    <property type="entry name" value="AcylCo_DH/oxidase_C"/>
</dbReference>
<dbReference type="PROSITE" id="PS00073">
    <property type="entry name" value="ACYL_COA_DH_2"/>
    <property type="match status" value="1"/>
</dbReference>
<dbReference type="PANTHER" id="PTHR43884:SF12">
    <property type="entry name" value="ISOVALERYL-COA DEHYDROGENASE, MITOCHONDRIAL-RELATED"/>
    <property type="match status" value="1"/>
</dbReference>
<dbReference type="Gene3D" id="1.20.140.10">
    <property type="entry name" value="Butyryl-CoA Dehydrogenase, subunit A, domain 3"/>
    <property type="match status" value="1"/>
</dbReference>
<comment type="similarity">
    <text evidence="2">Belongs to the acyl-CoA dehydrogenase family.</text>
</comment>
<comment type="subunit">
    <text evidence="9">Homotrimer or homotetramer.</text>
</comment>
<protein>
    <recommendedName>
        <fullName evidence="13">3-sulfinopropanoyl-CoA desulfinase</fullName>
        <ecNumber evidence="10">1.3.8.11</ecNumber>
        <ecNumber evidence="11">3.13.1.4</ecNumber>
    </recommendedName>
    <alternativeName>
        <fullName evidence="14">3-sulfinopropionyl coenzyme A desulfinase</fullName>
    </alternativeName>
    <alternativeName>
        <fullName evidence="12">Cyclohexane-1-carbonyl-CoA dehydrogenase</fullName>
    </alternativeName>
</protein>
<evidence type="ECO:0000256" key="3">
    <source>
        <dbReference type="ARBA" id="ARBA00022630"/>
    </source>
</evidence>
<dbReference type="Gene3D" id="1.10.540.10">
    <property type="entry name" value="Acyl-CoA dehydrogenase/oxidase, N-terminal domain"/>
    <property type="match status" value="1"/>
</dbReference>
<feature type="domain" description="Acyl-CoA oxidase/dehydrogenase middle" evidence="16">
    <location>
        <begin position="120"/>
        <end position="215"/>
    </location>
</feature>
<evidence type="ECO:0000256" key="8">
    <source>
        <dbReference type="ARBA" id="ARBA00058152"/>
    </source>
</evidence>
<comment type="caution">
    <text evidence="18">The sequence shown here is derived from an EMBL/GenBank/DDBJ whole genome shotgun (WGS) entry which is preliminary data.</text>
</comment>
<keyword evidence="5" id="KW-0274">FAD</keyword>
<dbReference type="Proteomes" id="UP000291078">
    <property type="component" value="Unassembled WGS sequence"/>
</dbReference>
<dbReference type="InterPro" id="IPR036250">
    <property type="entry name" value="AcylCo_DH-like_C"/>
</dbReference>
<dbReference type="GO" id="GO:0003995">
    <property type="term" value="F:acyl-CoA dehydrogenase activity"/>
    <property type="evidence" value="ECO:0007669"/>
    <property type="project" value="InterPro"/>
</dbReference>
<dbReference type="InterPro" id="IPR006089">
    <property type="entry name" value="Acyl-CoA_DH_CS"/>
</dbReference>
<dbReference type="Pfam" id="PF02771">
    <property type="entry name" value="Acyl-CoA_dh_N"/>
    <property type="match status" value="1"/>
</dbReference>
<dbReference type="Pfam" id="PF02770">
    <property type="entry name" value="Acyl-CoA_dh_M"/>
    <property type="match status" value="1"/>
</dbReference>
<dbReference type="SUPFAM" id="SSF47203">
    <property type="entry name" value="Acyl-CoA dehydrogenase C-terminal domain-like"/>
    <property type="match status" value="1"/>
</dbReference>
<dbReference type="GO" id="GO:0050660">
    <property type="term" value="F:flavin adenine dinucleotide binding"/>
    <property type="evidence" value="ECO:0007669"/>
    <property type="project" value="InterPro"/>
</dbReference>
<keyword evidence="19" id="KW-1185">Reference proteome</keyword>
<proteinExistence type="inferred from homology"/>
<evidence type="ECO:0000256" key="14">
    <source>
        <dbReference type="ARBA" id="ARBA00075603"/>
    </source>
</evidence>
<evidence type="ECO:0000256" key="1">
    <source>
        <dbReference type="ARBA" id="ARBA00001974"/>
    </source>
</evidence>
<evidence type="ECO:0000256" key="11">
    <source>
        <dbReference type="ARBA" id="ARBA00066461"/>
    </source>
</evidence>
<comment type="function">
    <text evidence="8">Catalyzes the conversion 3-sulfinopropanoyl-CoA (3SP-CoA) to propanoyl-CoA by abstraction of sulfite. Does not show dehydrogenase activity.</text>
</comment>
<dbReference type="GO" id="GO:0016787">
    <property type="term" value="F:hydrolase activity"/>
    <property type="evidence" value="ECO:0007669"/>
    <property type="project" value="UniProtKB-KW"/>
</dbReference>
<comment type="catalytic activity">
    <reaction evidence="7">
        <text>3-sulfinopropanoyl-CoA + H2O = propanoyl-CoA + sulfite + H(+)</text>
        <dbReference type="Rhea" id="RHEA:41624"/>
        <dbReference type="ChEBI" id="CHEBI:15377"/>
        <dbReference type="ChEBI" id="CHEBI:15378"/>
        <dbReference type="ChEBI" id="CHEBI:17359"/>
        <dbReference type="ChEBI" id="CHEBI:57392"/>
        <dbReference type="ChEBI" id="CHEBI:78349"/>
        <dbReference type="EC" id="3.13.1.4"/>
    </reaction>
    <physiologicalReaction direction="left-to-right" evidence="7">
        <dbReference type="Rhea" id="RHEA:41625"/>
    </physiologicalReaction>
</comment>
<dbReference type="InterPro" id="IPR046373">
    <property type="entry name" value="Acyl-CoA_Oxase/DH_mid-dom_sf"/>
</dbReference>
<dbReference type="PANTHER" id="PTHR43884">
    <property type="entry name" value="ACYL-COA DEHYDROGENASE"/>
    <property type="match status" value="1"/>
</dbReference>
<dbReference type="FunFam" id="1.20.140.10:FF:000004">
    <property type="entry name" value="Acyl-CoA dehydrogenase FadE25"/>
    <property type="match status" value="1"/>
</dbReference>
<keyword evidence="6" id="KW-0560">Oxidoreductase</keyword>
<name>A0A4Q7RXF2_9BURK</name>
<dbReference type="FunFam" id="1.10.540.10:FF:000002">
    <property type="entry name" value="Acyl-CoA dehydrogenase FadE19"/>
    <property type="match status" value="1"/>
</dbReference>
<dbReference type="Gene3D" id="2.40.110.10">
    <property type="entry name" value="Butyryl-CoA Dehydrogenase, subunit A, domain 2"/>
    <property type="match status" value="1"/>
</dbReference>
<evidence type="ECO:0000256" key="2">
    <source>
        <dbReference type="ARBA" id="ARBA00009347"/>
    </source>
</evidence>
<evidence type="ECO:0000259" key="15">
    <source>
        <dbReference type="Pfam" id="PF00441"/>
    </source>
</evidence>
<evidence type="ECO:0000256" key="4">
    <source>
        <dbReference type="ARBA" id="ARBA00022801"/>
    </source>
</evidence>
<dbReference type="OrthoDB" id="9770681at2"/>
<evidence type="ECO:0000256" key="13">
    <source>
        <dbReference type="ARBA" id="ARBA00068311"/>
    </source>
</evidence>
<comment type="cofactor">
    <cofactor evidence="1">
        <name>FAD</name>
        <dbReference type="ChEBI" id="CHEBI:57692"/>
    </cofactor>
</comment>
<evidence type="ECO:0000256" key="12">
    <source>
        <dbReference type="ARBA" id="ARBA00067292"/>
    </source>
</evidence>
<evidence type="ECO:0000256" key="7">
    <source>
        <dbReference type="ARBA" id="ARBA00052938"/>
    </source>
</evidence>
<evidence type="ECO:0000256" key="9">
    <source>
        <dbReference type="ARBA" id="ARBA00065214"/>
    </source>
</evidence>
<dbReference type="InterPro" id="IPR006091">
    <property type="entry name" value="Acyl-CoA_Oxase/DH_mid-dom"/>
</dbReference>
<dbReference type="InterPro" id="IPR037069">
    <property type="entry name" value="AcylCoA_DH/ox_N_sf"/>
</dbReference>
<evidence type="ECO:0000256" key="10">
    <source>
        <dbReference type="ARBA" id="ARBA00066361"/>
    </source>
</evidence>
<keyword evidence="3" id="KW-0285">Flavoprotein</keyword>
<dbReference type="InterPro" id="IPR009100">
    <property type="entry name" value="AcylCoA_DH/oxidase_NM_dom_sf"/>
</dbReference>
<keyword evidence="4" id="KW-0378">Hydrolase</keyword>
<accession>A0A4Q7RXF2</accession>
<dbReference type="EMBL" id="SGXM01000003">
    <property type="protein sequence ID" value="RZT38565.1"/>
    <property type="molecule type" value="Genomic_DNA"/>
</dbReference>
<reference evidence="18 19" key="1">
    <citation type="journal article" date="2015" name="Stand. Genomic Sci.">
        <title>Genomic Encyclopedia of Bacterial and Archaeal Type Strains, Phase III: the genomes of soil and plant-associated and newly described type strains.</title>
        <authorList>
            <person name="Whitman W.B."/>
            <person name="Woyke T."/>
            <person name="Klenk H.P."/>
            <person name="Zhou Y."/>
            <person name="Lilburn T.G."/>
            <person name="Beck B.J."/>
            <person name="De Vos P."/>
            <person name="Vandamme P."/>
            <person name="Eisen J.A."/>
            <person name="Garrity G."/>
            <person name="Hugenholtz P."/>
            <person name="Kyrpides N.C."/>
        </authorList>
    </citation>
    <scope>NUCLEOTIDE SEQUENCE [LARGE SCALE GENOMIC DNA]</scope>
    <source>
        <strain evidence="18 19">ASC-9842</strain>
    </source>
</reference>
<feature type="domain" description="Acyl-CoA dehydrogenase/oxidase C-terminal" evidence="15">
    <location>
        <begin position="227"/>
        <end position="375"/>
    </location>
</feature>
<dbReference type="FunFam" id="2.40.110.10:FF:000009">
    <property type="entry name" value="Acyl-CoA dehydrogenase"/>
    <property type="match status" value="1"/>
</dbReference>
<dbReference type="EC" id="3.13.1.4" evidence="11"/>
<sequence>MLLTPEQEMIRDAVRQFAQEVIAPQAAQWDRDKTFPKDVHRELARLGAYGVAVPEDLGGAGLDYLSLALILEEIAAGDGGTSTVISVNNCPVCSMLMAFANDAQKQQWLVPLARGEMLGAFCLTEPHVGSDASALRTTATRDGDHYVLNGVKQFITSGKHADVAIVMAVTDKAAGKRGISAFLVPTSTPGYIVARLEEKLGQHSSDTAQIVFENCRIPADCLLGEEGAGYKMALSGLEGGRIGIASQSIGMARAAFDAALAYAKERESFGQPLFQHQAVQFRLADMATQMEVARQMVWHAASLKDAGRPCLKEAAMAKLFASEMAERVCSDAIQVFGGYGYVNDFPVERIYRDVRVCQIYEGTSDIQKILIARALG</sequence>
<evidence type="ECO:0000259" key="16">
    <source>
        <dbReference type="Pfam" id="PF02770"/>
    </source>
</evidence>
<evidence type="ECO:0000313" key="19">
    <source>
        <dbReference type="Proteomes" id="UP000291078"/>
    </source>
</evidence>
<evidence type="ECO:0000259" key="17">
    <source>
        <dbReference type="Pfam" id="PF02771"/>
    </source>
</evidence>
<evidence type="ECO:0000256" key="5">
    <source>
        <dbReference type="ARBA" id="ARBA00022827"/>
    </source>
</evidence>
<dbReference type="PIRSF" id="PIRSF016578">
    <property type="entry name" value="HsaA"/>
    <property type="match status" value="1"/>
</dbReference>
<dbReference type="EC" id="1.3.8.11" evidence="10"/>
<feature type="domain" description="Acyl-CoA dehydrogenase/oxidase N-terminal" evidence="17">
    <location>
        <begin position="4"/>
        <end position="116"/>
    </location>
</feature>
<organism evidence="18 19">
    <name type="scientific">Cupriavidus agavae</name>
    <dbReference type="NCBI Taxonomy" id="1001822"/>
    <lineage>
        <taxon>Bacteria</taxon>
        <taxon>Pseudomonadati</taxon>
        <taxon>Pseudomonadota</taxon>
        <taxon>Betaproteobacteria</taxon>
        <taxon>Burkholderiales</taxon>
        <taxon>Burkholderiaceae</taxon>
        <taxon>Cupriavidus</taxon>
    </lineage>
</organism>